<gene>
    <name evidence="18" type="ORF">M0638_00740</name>
</gene>
<evidence type="ECO:0000256" key="1">
    <source>
        <dbReference type="ARBA" id="ARBA00000085"/>
    </source>
</evidence>
<evidence type="ECO:0000256" key="10">
    <source>
        <dbReference type="ARBA" id="ARBA00022741"/>
    </source>
</evidence>
<evidence type="ECO:0000256" key="3">
    <source>
        <dbReference type="ARBA" id="ARBA00022543"/>
    </source>
</evidence>
<comment type="caution">
    <text evidence="18">The sequence shown here is derived from an EMBL/GenBank/DDBJ whole genome shotgun (WGS) entry which is preliminary data.</text>
</comment>
<keyword evidence="14" id="KW-0843">Virulence</keyword>
<dbReference type="Pfam" id="PF07536">
    <property type="entry name" value="HWE_HK"/>
    <property type="match status" value="1"/>
</dbReference>
<accession>A0A9X2BT41</accession>
<evidence type="ECO:0000256" key="4">
    <source>
        <dbReference type="ARBA" id="ARBA00022553"/>
    </source>
</evidence>
<dbReference type="InterPro" id="IPR001610">
    <property type="entry name" value="PAC"/>
</dbReference>
<evidence type="ECO:0000256" key="9">
    <source>
        <dbReference type="ARBA" id="ARBA00022737"/>
    </source>
</evidence>
<dbReference type="InterPro" id="IPR013655">
    <property type="entry name" value="PAS_fold_3"/>
</dbReference>
<dbReference type="GO" id="GO:0009881">
    <property type="term" value="F:photoreceptor activity"/>
    <property type="evidence" value="ECO:0007669"/>
    <property type="project" value="UniProtKB-KW"/>
</dbReference>
<feature type="coiled-coil region" evidence="16">
    <location>
        <begin position="72"/>
        <end position="131"/>
    </location>
</feature>
<dbReference type="InterPro" id="IPR000700">
    <property type="entry name" value="PAS-assoc_C"/>
</dbReference>
<keyword evidence="10" id="KW-0547">Nucleotide-binding</keyword>
<dbReference type="InterPro" id="IPR000014">
    <property type="entry name" value="PAS"/>
</dbReference>
<keyword evidence="19" id="KW-1185">Reference proteome</keyword>
<evidence type="ECO:0000256" key="15">
    <source>
        <dbReference type="ARBA" id="ARBA00023170"/>
    </source>
</evidence>
<dbReference type="Gene3D" id="3.30.565.10">
    <property type="entry name" value="Histidine kinase-like ATPase, C-terminal domain"/>
    <property type="match status" value="1"/>
</dbReference>
<dbReference type="Gene3D" id="3.30.450.20">
    <property type="entry name" value="PAS domain"/>
    <property type="match status" value="1"/>
</dbReference>
<keyword evidence="9" id="KW-0677">Repeat</keyword>
<dbReference type="Gene3D" id="2.10.70.100">
    <property type="match status" value="1"/>
</dbReference>
<keyword evidence="16" id="KW-0175">Coiled coil</keyword>
<feature type="domain" description="PAC" evidence="17">
    <location>
        <begin position="197"/>
        <end position="250"/>
    </location>
</feature>
<proteinExistence type="predicted"/>
<evidence type="ECO:0000259" key="17">
    <source>
        <dbReference type="PROSITE" id="PS50113"/>
    </source>
</evidence>
<dbReference type="SMART" id="SM00086">
    <property type="entry name" value="PAC"/>
    <property type="match status" value="1"/>
</dbReference>
<feature type="coiled-coil region" evidence="16">
    <location>
        <begin position="16"/>
        <end position="43"/>
    </location>
</feature>
<dbReference type="InterPro" id="IPR035965">
    <property type="entry name" value="PAS-like_dom_sf"/>
</dbReference>
<dbReference type="PANTHER" id="PTHR41523">
    <property type="entry name" value="TWO-COMPONENT SYSTEM SENSOR PROTEIN"/>
    <property type="match status" value="1"/>
</dbReference>
<keyword evidence="8" id="KW-0808">Transferase</keyword>
<keyword evidence="12" id="KW-0067">ATP-binding</keyword>
<keyword evidence="11" id="KW-0418">Kinase</keyword>
<dbReference type="GO" id="GO:0004673">
    <property type="term" value="F:protein histidine kinase activity"/>
    <property type="evidence" value="ECO:0007669"/>
    <property type="project" value="UniProtKB-EC"/>
</dbReference>
<keyword evidence="6" id="KW-0285">Flavoprotein</keyword>
<sequence>MAEAPKDSPGTPPPDPDRLEAALRSAQAELAELRDEMARRSAASQAAVRSLAETVGTLASQARAADSVEQALHRTSRQLDATSEALEEANAALQLANRDLDRRIAERTAELAIANAALQRSEARLQAALEAGRLGVWELDLEHDQAERSPLHDRIFGYEEPLPRWGYRSLLRHVLAEDRRRVHLGFREAIQSGSGRLHMECRIRRAGDGEVRWIEGFANALRAPDGHVTHLIGVIADITDRKRAEERAALLLGELGHRVKNTLATVQSVALQTWRSVDTPAEMRERLDSRLRALARAHDLLHQATWEGASLREVTERTLAAYGADRLRIAGAPVRLTPSAVVTINLAFHELATNAAKYGALSCPTGLVEVRWTHDAPAPPPAGEPRLHILWRERGGPPVQPPARRGFGSRLLERGLAQEFGGSVVLDFVPAGLECRMDLPLDRITARTEPGAD</sequence>
<dbReference type="InterPro" id="IPR036890">
    <property type="entry name" value="HATPase_C_sf"/>
</dbReference>
<evidence type="ECO:0000256" key="14">
    <source>
        <dbReference type="ARBA" id="ARBA00023026"/>
    </source>
</evidence>
<evidence type="ECO:0000256" key="6">
    <source>
        <dbReference type="ARBA" id="ARBA00022630"/>
    </source>
</evidence>
<evidence type="ECO:0000256" key="5">
    <source>
        <dbReference type="ARBA" id="ARBA00022606"/>
    </source>
</evidence>
<dbReference type="Proteomes" id="UP001139516">
    <property type="component" value="Unassembled WGS sequence"/>
</dbReference>
<name>A0A9X2BT41_9PROT</name>
<dbReference type="SMART" id="SM00911">
    <property type="entry name" value="HWE_HK"/>
    <property type="match status" value="1"/>
</dbReference>
<dbReference type="PANTHER" id="PTHR41523:SF7">
    <property type="entry name" value="HISTIDINE KINASE"/>
    <property type="match status" value="1"/>
</dbReference>
<evidence type="ECO:0000313" key="18">
    <source>
        <dbReference type="EMBL" id="MCK8782906.1"/>
    </source>
</evidence>
<dbReference type="Pfam" id="PF08447">
    <property type="entry name" value="PAS_3"/>
    <property type="match status" value="1"/>
</dbReference>
<evidence type="ECO:0000256" key="11">
    <source>
        <dbReference type="ARBA" id="ARBA00022777"/>
    </source>
</evidence>
<keyword evidence="3" id="KW-0600">Photoreceptor protein</keyword>
<keyword evidence="13" id="KW-0157">Chromophore</keyword>
<dbReference type="EC" id="2.7.13.3" evidence="2"/>
<keyword evidence="4" id="KW-0597">Phosphoprotein</keyword>
<protein>
    <recommendedName>
        <fullName evidence="2">histidine kinase</fullName>
        <ecNumber evidence="2">2.7.13.3</ecNumber>
    </recommendedName>
</protein>
<reference evidence="18" key="1">
    <citation type="submission" date="2022-04" db="EMBL/GenBank/DDBJ databases">
        <title>Roseomonas acroporae sp. nov., isolated from coral Acropora digitifera.</title>
        <authorList>
            <person name="Sun H."/>
        </authorList>
    </citation>
    <scope>NUCLEOTIDE SEQUENCE</scope>
    <source>
        <strain evidence="18">NAR14</strain>
    </source>
</reference>
<organism evidence="18 19">
    <name type="scientific">Roseomonas acroporae</name>
    <dbReference type="NCBI Taxonomy" id="2937791"/>
    <lineage>
        <taxon>Bacteria</taxon>
        <taxon>Pseudomonadati</taxon>
        <taxon>Pseudomonadota</taxon>
        <taxon>Alphaproteobacteria</taxon>
        <taxon>Acetobacterales</taxon>
        <taxon>Roseomonadaceae</taxon>
        <taxon>Roseomonas</taxon>
    </lineage>
</organism>
<evidence type="ECO:0000256" key="7">
    <source>
        <dbReference type="ARBA" id="ARBA00022643"/>
    </source>
</evidence>
<keyword evidence="15" id="KW-0675">Receptor</keyword>
<keyword evidence="7" id="KW-0288">FMN</keyword>
<dbReference type="InterPro" id="IPR011102">
    <property type="entry name" value="Sig_transdc_His_kinase_HWE"/>
</dbReference>
<evidence type="ECO:0000256" key="13">
    <source>
        <dbReference type="ARBA" id="ARBA00022991"/>
    </source>
</evidence>
<evidence type="ECO:0000256" key="8">
    <source>
        <dbReference type="ARBA" id="ARBA00022679"/>
    </source>
</evidence>
<dbReference type="NCBIfam" id="TIGR00229">
    <property type="entry name" value="sensory_box"/>
    <property type="match status" value="1"/>
</dbReference>
<evidence type="ECO:0000256" key="16">
    <source>
        <dbReference type="SAM" id="Coils"/>
    </source>
</evidence>
<comment type="catalytic activity">
    <reaction evidence="1">
        <text>ATP + protein L-histidine = ADP + protein N-phospho-L-histidine.</text>
        <dbReference type="EC" id="2.7.13.3"/>
    </reaction>
</comment>
<dbReference type="EMBL" id="JALPRX010000002">
    <property type="protein sequence ID" value="MCK8782906.1"/>
    <property type="molecule type" value="Genomic_DNA"/>
</dbReference>
<dbReference type="AlphaFoldDB" id="A0A9X2BT41"/>
<dbReference type="GO" id="GO:0005524">
    <property type="term" value="F:ATP binding"/>
    <property type="evidence" value="ECO:0007669"/>
    <property type="project" value="UniProtKB-KW"/>
</dbReference>
<evidence type="ECO:0000256" key="2">
    <source>
        <dbReference type="ARBA" id="ARBA00012438"/>
    </source>
</evidence>
<dbReference type="PROSITE" id="PS50113">
    <property type="entry name" value="PAC"/>
    <property type="match status" value="1"/>
</dbReference>
<keyword evidence="5" id="KW-0716">Sensory transduction</keyword>
<evidence type="ECO:0000256" key="12">
    <source>
        <dbReference type="ARBA" id="ARBA00022840"/>
    </source>
</evidence>
<dbReference type="SUPFAM" id="SSF55785">
    <property type="entry name" value="PYP-like sensor domain (PAS domain)"/>
    <property type="match status" value="1"/>
</dbReference>
<evidence type="ECO:0000313" key="19">
    <source>
        <dbReference type="Proteomes" id="UP001139516"/>
    </source>
</evidence>
<dbReference type="RefSeq" id="WP_248665036.1">
    <property type="nucleotide sequence ID" value="NZ_JALPRX010000002.1"/>
</dbReference>